<evidence type="ECO:0000313" key="1">
    <source>
        <dbReference type="EMBL" id="MBA0879562.1"/>
    </source>
</evidence>
<protein>
    <submittedName>
        <fullName evidence="1">Uncharacterized protein</fullName>
    </submittedName>
</protein>
<keyword evidence="2" id="KW-1185">Reference proteome</keyword>
<proteinExistence type="predicted"/>
<dbReference type="Proteomes" id="UP000593576">
    <property type="component" value="Unassembled WGS sequence"/>
</dbReference>
<sequence length="97" mass="11119">MKIVKLGPMRLKLNETSELAKSSTRLPAIGEVYSEYFNSVLHSNLLTWQERRGPFEVLKQRGRETVGKVKPSVVNQEDSIRVKLECGQESDITSYHR</sequence>
<organism evidence="1 2">
    <name type="scientific">Gossypium schwendimanii</name>
    <name type="common">Cotton</name>
    <dbReference type="NCBI Taxonomy" id="34291"/>
    <lineage>
        <taxon>Eukaryota</taxon>
        <taxon>Viridiplantae</taxon>
        <taxon>Streptophyta</taxon>
        <taxon>Embryophyta</taxon>
        <taxon>Tracheophyta</taxon>
        <taxon>Spermatophyta</taxon>
        <taxon>Magnoliopsida</taxon>
        <taxon>eudicotyledons</taxon>
        <taxon>Gunneridae</taxon>
        <taxon>Pentapetalae</taxon>
        <taxon>rosids</taxon>
        <taxon>malvids</taxon>
        <taxon>Malvales</taxon>
        <taxon>Malvaceae</taxon>
        <taxon>Malvoideae</taxon>
        <taxon>Gossypium</taxon>
    </lineage>
</organism>
<name>A0A7J9N8D3_GOSSC</name>
<dbReference type="AlphaFoldDB" id="A0A7J9N8D3"/>
<dbReference type="OrthoDB" id="10405900at2759"/>
<dbReference type="EMBL" id="JABFAF010275682">
    <property type="protein sequence ID" value="MBA0879562.1"/>
    <property type="molecule type" value="Genomic_DNA"/>
</dbReference>
<reference evidence="1 2" key="1">
    <citation type="journal article" date="2019" name="Genome Biol. Evol.">
        <title>Insights into the evolution of the New World diploid cottons (Gossypium, subgenus Houzingenia) based on genome sequencing.</title>
        <authorList>
            <person name="Grover C.E."/>
            <person name="Arick M.A. 2nd"/>
            <person name="Thrash A."/>
            <person name="Conover J.L."/>
            <person name="Sanders W.S."/>
            <person name="Peterson D.G."/>
            <person name="Frelichowski J.E."/>
            <person name="Scheffler J.A."/>
            <person name="Scheffler B.E."/>
            <person name="Wendel J.F."/>
        </authorList>
    </citation>
    <scope>NUCLEOTIDE SEQUENCE [LARGE SCALE GENOMIC DNA]</scope>
    <source>
        <strain evidence="1">1</strain>
        <tissue evidence="1">Leaf</tissue>
    </source>
</reference>
<evidence type="ECO:0000313" key="2">
    <source>
        <dbReference type="Proteomes" id="UP000593576"/>
    </source>
</evidence>
<comment type="caution">
    <text evidence="1">The sequence shown here is derived from an EMBL/GenBank/DDBJ whole genome shotgun (WGS) entry which is preliminary data.</text>
</comment>
<gene>
    <name evidence="1" type="ORF">Goshw_026374</name>
</gene>
<accession>A0A7J9N8D3</accession>
<feature type="non-terminal residue" evidence="1">
    <location>
        <position position="1"/>
    </location>
</feature>